<evidence type="ECO:0000256" key="3">
    <source>
        <dbReference type="ARBA" id="ARBA00004406"/>
    </source>
</evidence>
<keyword evidence="6" id="KW-0479">Metal-binding</keyword>
<keyword evidence="5" id="KW-0349">Heme</keyword>
<keyword evidence="7" id="KW-0256">Endoplasmic reticulum</keyword>
<evidence type="ECO:0000313" key="14">
    <source>
        <dbReference type="EMBL" id="KAJ8973164.1"/>
    </source>
</evidence>
<feature type="compositionally biased region" description="Basic and acidic residues" evidence="13">
    <location>
        <begin position="82"/>
        <end position="92"/>
    </location>
</feature>
<evidence type="ECO:0000256" key="13">
    <source>
        <dbReference type="SAM" id="MobiDB-lite"/>
    </source>
</evidence>
<gene>
    <name evidence="14" type="ORF">NQ317_007505</name>
</gene>
<keyword evidence="10" id="KW-0408">Iron</keyword>
<reference evidence="14" key="1">
    <citation type="journal article" date="2023" name="Insect Mol. Biol.">
        <title>Genome sequencing provides insights into the evolution of gene families encoding plant cell wall-degrading enzymes in longhorned beetles.</title>
        <authorList>
            <person name="Shin N.R."/>
            <person name="Okamura Y."/>
            <person name="Kirsch R."/>
            <person name="Pauchet Y."/>
        </authorList>
    </citation>
    <scope>NUCLEOTIDE SEQUENCE</scope>
    <source>
        <strain evidence="14">MMC_N1</strain>
    </source>
</reference>
<evidence type="ECO:0008006" key="16">
    <source>
        <dbReference type="Google" id="ProtNLM"/>
    </source>
</evidence>
<accession>A0ABQ9J6B3</accession>
<sequence length="384" mass="44205">MGLPWSKYHASKIGLLFEIQAVPTSKTSFFKALVLETIKKRRLENNVRQDFVHFLMEAKQSTLKKHNASTEDLSSKPSETPEEPKNNKLEKGWTDEQVATQAVMFLNSHGGSEPFIVACSFLACELSLNPDVQVKLQEEIDNVWQKLHGHKLSYEAIFEMEYLNCVVLESLRKWPPLYQIDRQCVKNYFEVDLSIPDDEKIVIERGTAVIIPVMAIHRDPKYFPDPERFNPEPKIKCAEKKTISSKLALLQLKLLFFHLLSKFDLVQTDRTITDLDKDLHRFGSFRAIQAYLGLKPRRVLVSWVPSILQLKLRLLNQLLARKLSFISNEYSVLQGFHLRPLSFLEVTGWRIGPVIANLKFSHSGPETVSNWIDVTYYTKAPPPL</sequence>
<evidence type="ECO:0000256" key="2">
    <source>
        <dbReference type="ARBA" id="ARBA00004174"/>
    </source>
</evidence>
<name>A0ABQ9J6B3_9CUCU</name>
<keyword evidence="12" id="KW-0472">Membrane</keyword>
<dbReference type="InterPro" id="IPR001128">
    <property type="entry name" value="Cyt_P450"/>
</dbReference>
<comment type="cofactor">
    <cofactor evidence="1">
        <name>heme</name>
        <dbReference type="ChEBI" id="CHEBI:30413"/>
    </cofactor>
</comment>
<proteinExistence type="inferred from homology"/>
<dbReference type="PANTHER" id="PTHR24292:SF54">
    <property type="entry name" value="CYP9F3-RELATED"/>
    <property type="match status" value="1"/>
</dbReference>
<dbReference type="SUPFAM" id="SSF48264">
    <property type="entry name" value="Cytochrome P450"/>
    <property type="match status" value="1"/>
</dbReference>
<dbReference type="Pfam" id="PF00067">
    <property type="entry name" value="p450"/>
    <property type="match status" value="1"/>
</dbReference>
<evidence type="ECO:0000256" key="1">
    <source>
        <dbReference type="ARBA" id="ARBA00001971"/>
    </source>
</evidence>
<evidence type="ECO:0000256" key="11">
    <source>
        <dbReference type="ARBA" id="ARBA00023033"/>
    </source>
</evidence>
<dbReference type="InterPro" id="IPR050476">
    <property type="entry name" value="Insect_CytP450_Detox"/>
</dbReference>
<evidence type="ECO:0000313" key="15">
    <source>
        <dbReference type="Proteomes" id="UP001162164"/>
    </source>
</evidence>
<evidence type="ECO:0000256" key="10">
    <source>
        <dbReference type="ARBA" id="ARBA00023004"/>
    </source>
</evidence>
<evidence type="ECO:0000256" key="4">
    <source>
        <dbReference type="ARBA" id="ARBA00010617"/>
    </source>
</evidence>
<comment type="subcellular location">
    <subcellularLocation>
        <location evidence="3">Endoplasmic reticulum membrane</location>
        <topology evidence="3">Peripheral membrane protein</topology>
    </subcellularLocation>
    <subcellularLocation>
        <location evidence="2">Microsome membrane</location>
        <topology evidence="2">Peripheral membrane protein</topology>
    </subcellularLocation>
</comment>
<protein>
    <recommendedName>
        <fullName evidence="16">Cytochrome P450</fullName>
    </recommendedName>
</protein>
<comment type="similarity">
    <text evidence="4">Belongs to the cytochrome P450 family.</text>
</comment>
<comment type="caution">
    <text evidence="14">The sequence shown here is derived from an EMBL/GenBank/DDBJ whole genome shotgun (WGS) entry which is preliminary data.</text>
</comment>
<dbReference type="Proteomes" id="UP001162164">
    <property type="component" value="Unassembled WGS sequence"/>
</dbReference>
<evidence type="ECO:0000256" key="12">
    <source>
        <dbReference type="ARBA" id="ARBA00023136"/>
    </source>
</evidence>
<organism evidence="14 15">
    <name type="scientific">Molorchus minor</name>
    <dbReference type="NCBI Taxonomy" id="1323400"/>
    <lineage>
        <taxon>Eukaryota</taxon>
        <taxon>Metazoa</taxon>
        <taxon>Ecdysozoa</taxon>
        <taxon>Arthropoda</taxon>
        <taxon>Hexapoda</taxon>
        <taxon>Insecta</taxon>
        <taxon>Pterygota</taxon>
        <taxon>Neoptera</taxon>
        <taxon>Endopterygota</taxon>
        <taxon>Coleoptera</taxon>
        <taxon>Polyphaga</taxon>
        <taxon>Cucujiformia</taxon>
        <taxon>Chrysomeloidea</taxon>
        <taxon>Cerambycidae</taxon>
        <taxon>Lamiinae</taxon>
        <taxon>Monochamini</taxon>
        <taxon>Molorchus</taxon>
    </lineage>
</organism>
<evidence type="ECO:0000256" key="7">
    <source>
        <dbReference type="ARBA" id="ARBA00022824"/>
    </source>
</evidence>
<feature type="region of interest" description="Disordered" evidence="13">
    <location>
        <begin position="63"/>
        <end position="92"/>
    </location>
</feature>
<dbReference type="Gene3D" id="1.10.630.10">
    <property type="entry name" value="Cytochrome P450"/>
    <property type="match status" value="1"/>
</dbReference>
<dbReference type="InterPro" id="IPR036396">
    <property type="entry name" value="Cyt_P450_sf"/>
</dbReference>
<keyword evidence="9" id="KW-0560">Oxidoreductase</keyword>
<dbReference type="PANTHER" id="PTHR24292">
    <property type="entry name" value="CYTOCHROME P450"/>
    <property type="match status" value="1"/>
</dbReference>
<dbReference type="EMBL" id="JAPWTJ010001224">
    <property type="protein sequence ID" value="KAJ8973164.1"/>
    <property type="molecule type" value="Genomic_DNA"/>
</dbReference>
<evidence type="ECO:0000256" key="9">
    <source>
        <dbReference type="ARBA" id="ARBA00023002"/>
    </source>
</evidence>
<evidence type="ECO:0000256" key="5">
    <source>
        <dbReference type="ARBA" id="ARBA00022617"/>
    </source>
</evidence>
<keyword evidence="11" id="KW-0503">Monooxygenase</keyword>
<keyword evidence="15" id="KW-1185">Reference proteome</keyword>
<keyword evidence="8" id="KW-0492">Microsome</keyword>
<evidence type="ECO:0000256" key="8">
    <source>
        <dbReference type="ARBA" id="ARBA00022848"/>
    </source>
</evidence>
<evidence type="ECO:0000256" key="6">
    <source>
        <dbReference type="ARBA" id="ARBA00022723"/>
    </source>
</evidence>